<accession>R1J298</accession>
<evidence type="ECO:0000313" key="2">
    <source>
        <dbReference type="Proteomes" id="UP000011223"/>
    </source>
</evidence>
<dbReference type="Proteomes" id="UP000011223">
    <property type="component" value="Unassembled WGS sequence"/>
</dbReference>
<reference evidence="1 2" key="1">
    <citation type="journal article" date="2014" name="PLoS ONE">
        <title>Grimontia indica AK16(T), sp. nov., Isolated from a Seawater Sample Reports the Presence of Pathogenic Genes Similar to Vibrio Genus.</title>
        <authorList>
            <person name="Singh A."/>
            <person name="Vaidya B."/>
            <person name="Khatri I."/>
            <person name="Srinivas T.N."/>
            <person name="Subramanian S."/>
            <person name="Korpole S."/>
            <person name="Pinnaka A.K."/>
        </authorList>
    </citation>
    <scope>NUCLEOTIDE SEQUENCE [LARGE SCALE GENOMIC DNA]</scope>
    <source>
        <strain evidence="1 2">AK16</strain>
    </source>
</reference>
<protein>
    <submittedName>
        <fullName evidence="1">Uncharacterized protein</fullName>
    </submittedName>
</protein>
<dbReference type="EMBL" id="ANFM02000002">
    <property type="protein sequence ID" value="EOD81735.1"/>
    <property type="molecule type" value="Genomic_DNA"/>
</dbReference>
<evidence type="ECO:0000313" key="1">
    <source>
        <dbReference type="EMBL" id="EOD81735.1"/>
    </source>
</evidence>
<gene>
    <name evidence="1" type="ORF">D515_01642</name>
</gene>
<comment type="caution">
    <text evidence="1">The sequence shown here is derived from an EMBL/GenBank/DDBJ whole genome shotgun (WGS) entry which is preliminary data.</text>
</comment>
<keyword evidence="2" id="KW-1185">Reference proteome</keyword>
<name>R1J298_9GAMM</name>
<organism evidence="1 2">
    <name type="scientific">Grimontia indica</name>
    <dbReference type="NCBI Taxonomy" id="1056512"/>
    <lineage>
        <taxon>Bacteria</taxon>
        <taxon>Pseudomonadati</taxon>
        <taxon>Pseudomonadota</taxon>
        <taxon>Gammaproteobacteria</taxon>
        <taxon>Vibrionales</taxon>
        <taxon>Vibrionaceae</taxon>
        <taxon>Grimontia</taxon>
    </lineage>
</organism>
<dbReference type="AlphaFoldDB" id="R1J298"/>
<proteinExistence type="predicted"/>
<sequence length="39" mass="4442">MIIPDEPRVAKRWMKRKNVGCVGIFIMLGRSGESNSMSF</sequence>